<evidence type="ECO:0000256" key="2">
    <source>
        <dbReference type="SAM" id="MobiDB-lite"/>
    </source>
</evidence>
<comment type="similarity">
    <text evidence="1">Belongs to the RCAN family.</text>
</comment>
<dbReference type="Pfam" id="PF04847">
    <property type="entry name" value="Calcipressin"/>
    <property type="match status" value="1"/>
</dbReference>
<dbReference type="EMBL" id="DS469542">
    <property type="protein sequence ID" value="EDO44719.1"/>
    <property type="molecule type" value="Genomic_DNA"/>
</dbReference>
<protein>
    <recommendedName>
        <fullName evidence="5">Calcipressin-like protein</fullName>
    </recommendedName>
</protein>
<dbReference type="SUPFAM" id="SSF54928">
    <property type="entry name" value="RNA-binding domain, RBD"/>
    <property type="match status" value="1"/>
</dbReference>
<keyword evidence="4" id="KW-1185">Reference proteome</keyword>
<dbReference type="GO" id="GO:0005737">
    <property type="term" value="C:cytoplasm"/>
    <property type="evidence" value="ECO:0000318"/>
    <property type="project" value="GO_Central"/>
</dbReference>
<dbReference type="PANTHER" id="PTHR10300:SF14">
    <property type="entry name" value="PROTEIN SARAH"/>
    <property type="match status" value="1"/>
</dbReference>
<proteinExistence type="inferred from homology"/>
<evidence type="ECO:0000313" key="4">
    <source>
        <dbReference type="Proteomes" id="UP000001593"/>
    </source>
</evidence>
<dbReference type="HOGENOM" id="CLU_076190_2_0_1"/>
<dbReference type="GO" id="GO:0003676">
    <property type="term" value="F:nucleic acid binding"/>
    <property type="evidence" value="ECO:0007669"/>
    <property type="project" value="InterPro"/>
</dbReference>
<dbReference type="GO" id="GO:0019722">
    <property type="term" value="P:calcium-mediated signaling"/>
    <property type="evidence" value="ECO:0000318"/>
    <property type="project" value="GO_Central"/>
</dbReference>
<gene>
    <name evidence="3" type="ORF">NEMVEDRAFT_v1g94409</name>
</gene>
<dbReference type="STRING" id="45351.A7RV42"/>
<dbReference type="InParanoid" id="A7RV42"/>
<dbReference type="OrthoDB" id="17212at2759"/>
<organism evidence="3 4">
    <name type="scientific">Nematostella vectensis</name>
    <name type="common">Starlet sea anemone</name>
    <dbReference type="NCBI Taxonomy" id="45351"/>
    <lineage>
        <taxon>Eukaryota</taxon>
        <taxon>Metazoa</taxon>
        <taxon>Cnidaria</taxon>
        <taxon>Anthozoa</taxon>
        <taxon>Hexacorallia</taxon>
        <taxon>Actiniaria</taxon>
        <taxon>Edwardsiidae</taxon>
        <taxon>Nematostella</taxon>
    </lineage>
</organism>
<dbReference type="Gene3D" id="3.30.70.330">
    <property type="match status" value="1"/>
</dbReference>
<dbReference type="OMA" id="RIMQTRC"/>
<dbReference type="GO" id="GO:0008597">
    <property type="term" value="F:calcium-dependent protein serine/threonine phosphatase regulator activity"/>
    <property type="evidence" value="ECO:0000318"/>
    <property type="project" value="GO_Central"/>
</dbReference>
<dbReference type="GO" id="GO:0005634">
    <property type="term" value="C:nucleus"/>
    <property type="evidence" value="ECO:0000318"/>
    <property type="project" value="GO_Central"/>
</dbReference>
<evidence type="ECO:0000256" key="1">
    <source>
        <dbReference type="ARBA" id="ARBA00008209"/>
    </source>
</evidence>
<evidence type="ECO:0000313" key="3">
    <source>
        <dbReference type="EMBL" id="EDO44719.1"/>
    </source>
</evidence>
<reference evidence="3 4" key="1">
    <citation type="journal article" date="2007" name="Science">
        <title>Sea anemone genome reveals ancestral eumetazoan gene repertoire and genomic organization.</title>
        <authorList>
            <person name="Putnam N.H."/>
            <person name="Srivastava M."/>
            <person name="Hellsten U."/>
            <person name="Dirks B."/>
            <person name="Chapman J."/>
            <person name="Salamov A."/>
            <person name="Terry A."/>
            <person name="Shapiro H."/>
            <person name="Lindquist E."/>
            <person name="Kapitonov V.V."/>
            <person name="Jurka J."/>
            <person name="Genikhovich G."/>
            <person name="Grigoriev I.V."/>
            <person name="Lucas S.M."/>
            <person name="Steele R.E."/>
            <person name="Finnerty J.R."/>
            <person name="Technau U."/>
            <person name="Martindale M.Q."/>
            <person name="Rokhsar D.S."/>
        </authorList>
    </citation>
    <scope>NUCLEOTIDE SEQUENCE [LARGE SCALE GENOMIC DNA]</scope>
    <source>
        <strain evidence="4">CH2 X CH6</strain>
    </source>
</reference>
<sequence>EFEKIFQAFDEYASFSYLKSFRRVRVFFSGNETATEAKLVLHGAKYRGAELGLYYVQPVNAGPSTSATTQLQPPPLTKQFLISPPASPPVGWEQTHEASPIINYDLLSAVASLDTSKPYELHPPDTECPSIVVHLCDDEDQGDGSMDETGKKFHPLKSLPRNVVQTRRPDSES</sequence>
<evidence type="ECO:0008006" key="5">
    <source>
        <dbReference type="Google" id="ProtNLM"/>
    </source>
</evidence>
<accession>A7RV42</accession>
<feature type="non-terminal residue" evidence="3">
    <location>
        <position position="173"/>
    </location>
</feature>
<dbReference type="PhylomeDB" id="A7RV42"/>
<feature type="region of interest" description="Disordered" evidence="2">
    <location>
        <begin position="139"/>
        <end position="173"/>
    </location>
</feature>
<dbReference type="InterPro" id="IPR006931">
    <property type="entry name" value="Calcipressin"/>
</dbReference>
<dbReference type="InterPro" id="IPR012677">
    <property type="entry name" value="Nucleotide-bd_a/b_plait_sf"/>
</dbReference>
<name>A7RV42_NEMVE</name>
<dbReference type="KEGG" id="nve:5516692"/>
<dbReference type="AlphaFoldDB" id="A7RV42"/>
<dbReference type="PANTHER" id="PTHR10300">
    <property type="entry name" value="CALCIPRESSIN"/>
    <property type="match status" value="1"/>
</dbReference>
<dbReference type="eggNOG" id="KOG4019">
    <property type="taxonomic scope" value="Eukaryota"/>
</dbReference>
<dbReference type="Proteomes" id="UP000001593">
    <property type="component" value="Unassembled WGS sequence"/>
</dbReference>
<dbReference type="FunCoup" id="A7RV42">
    <property type="interactions" value="112"/>
</dbReference>
<dbReference type="InterPro" id="IPR035979">
    <property type="entry name" value="RBD_domain_sf"/>
</dbReference>